<dbReference type="AlphaFoldDB" id="A0A949N7Q3"/>
<feature type="region of interest" description="Disordered" evidence="1">
    <location>
        <begin position="1"/>
        <end position="125"/>
    </location>
</feature>
<protein>
    <submittedName>
        <fullName evidence="2">Uncharacterized protein</fullName>
    </submittedName>
</protein>
<feature type="compositionally biased region" description="Basic and acidic residues" evidence="1">
    <location>
        <begin position="36"/>
        <end position="59"/>
    </location>
</feature>
<dbReference type="Proteomes" id="UP000694501">
    <property type="component" value="Unassembled WGS sequence"/>
</dbReference>
<feature type="compositionally biased region" description="Low complexity" evidence="1">
    <location>
        <begin position="17"/>
        <end position="33"/>
    </location>
</feature>
<proteinExistence type="predicted"/>
<reference evidence="2" key="1">
    <citation type="submission" date="2021-06" db="EMBL/GenBank/DDBJ databases">
        <title>Sequencing of actinobacteria type strains.</title>
        <authorList>
            <person name="Nguyen G.-S."/>
            <person name="Wentzel A."/>
        </authorList>
    </citation>
    <scope>NUCLEOTIDE SEQUENCE</scope>
    <source>
        <strain evidence="2">P38-E01</strain>
    </source>
</reference>
<keyword evidence="3" id="KW-1185">Reference proteome</keyword>
<feature type="compositionally biased region" description="Gly residues" evidence="1">
    <location>
        <begin position="1"/>
        <end position="16"/>
    </location>
</feature>
<evidence type="ECO:0000313" key="2">
    <source>
        <dbReference type="EMBL" id="MBU7597666.1"/>
    </source>
</evidence>
<accession>A0A949N7Q3</accession>
<evidence type="ECO:0000313" key="3">
    <source>
        <dbReference type="Proteomes" id="UP000694501"/>
    </source>
</evidence>
<name>A0A949N7Q3_9ACTN</name>
<dbReference type="EMBL" id="JAELVF020000001">
    <property type="protein sequence ID" value="MBU7597666.1"/>
    <property type="molecule type" value="Genomic_DNA"/>
</dbReference>
<organism evidence="2 3">
    <name type="scientific">Streptomyces tardus</name>
    <dbReference type="NCBI Taxonomy" id="2780544"/>
    <lineage>
        <taxon>Bacteria</taxon>
        <taxon>Bacillati</taxon>
        <taxon>Actinomycetota</taxon>
        <taxon>Actinomycetes</taxon>
        <taxon>Kitasatosporales</taxon>
        <taxon>Streptomycetaceae</taxon>
        <taxon>Streptomyces</taxon>
    </lineage>
</organism>
<evidence type="ECO:0000256" key="1">
    <source>
        <dbReference type="SAM" id="MobiDB-lite"/>
    </source>
</evidence>
<comment type="caution">
    <text evidence="2">The sequence shown here is derived from an EMBL/GenBank/DDBJ whole genome shotgun (WGS) entry which is preliminary data.</text>
</comment>
<gene>
    <name evidence="2" type="ORF">JGS22_008550</name>
</gene>
<feature type="compositionally biased region" description="Gly residues" evidence="1">
    <location>
        <begin position="77"/>
        <end position="98"/>
    </location>
</feature>
<sequence length="214" mass="21039">MLTACGSGGGEGGGYVNDGAAGPGSDSASGPQAPDEDVRLIPLKKELPLTDAPGGERGEGAAASGSGDPDDPEDGPGTAGRGDGTGGPGAGGESGGSEGDSSGPPSPGETADGPAKLSVGAHERAAGEERWCERVAFPVTNSGGAAVSSGTVTFTTRIVGLLGGTWGNVDTRQNLRAPIEAGARADQSYTVCVDSWRVPIGMSIETTDVEVDWK</sequence>